<name>A0A6J2KAC5_BOMMA</name>
<dbReference type="AlphaFoldDB" id="A0A6J2KAC5"/>
<accession>A0A6J2KAC5</accession>
<organism evidence="3 4">
    <name type="scientific">Bombyx mandarina</name>
    <name type="common">Wild silk moth</name>
    <name type="synonym">Wild silkworm</name>
    <dbReference type="NCBI Taxonomy" id="7092"/>
    <lineage>
        <taxon>Eukaryota</taxon>
        <taxon>Metazoa</taxon>
        <taxon>Ecdysozoa</taxon>
        <taxon>Arthropoda</taxon>
        <taxon>Hexapoda</taxon>
        <taxon>Insecta</taxon>
        <taxon>Pterygota</taxon>
        <taxon>Neoptera</taxon>
        <taxon>Endopterygota</taxon>
        <taxon>Lepidoptera</taxon>
        <taxon>Glossata</taxon>
        <taxon>Ditrysia</taxon>
        <taxon>Bombycoidea</taxon>
        <taxon>Bombycidae</taxon>
        <taxon>Bombycinae</taxon>
        <taxon>Bombyx</taxon>
    </lineage>
</organism>
<gene>
    <name evidence="4" type="primary">LOC114249480</name>
</gene>
<dbReference type="RefSeq" id="XP_028038880.1">
    <property type="nucleotide sequence ID" value="XM_028183079.1"/>
</dbReference>
<sequence length="127" mass="13914">MSKKISEPIILHEIRVDGKKKRHSEYALPPKGASQGPGKVSGSEFVYVNSAYVGSTQSVNQRLPEPPTSVIREQYWTCSRWPQTQRVILAAAGGVLLGAIIGLIVTMTLRDKEDNVIGGIFRHSTPD</sequence>
<evidence type="ECO:0000256" key="2">
    <source>
        <dbReference type="SAM" id="Phobius"/>
    </source>
</evidence>
<dbReference type="OrthoDB" id="7298600at2759"/>
<keyword evidence="2" id="KW-0472">Membrane</keyword>
<dbReference type="GeneID" id="114249480"/>
<evidence type="ECO:0000313" key="3">
    <source>
        <dbReference type="Proteomes" id="UP000504629"/>
    </source>
</evidence>
<dbReference type="Proteomes" id="UP000504629">
    <property type="component" value="Unplaced"/>
</dbReference>
<reference evidence="4" key="1">
    <citation type="submission" date="2025-08" db="UniProtKB">
        <authorList>
            <consortium name="RefSeq"/>
        </authorList>
    </citation>
    <scope>IDENTIFICATION</scope>
    <source>
        <tissue evidence="4">Silk gland</tissue>
    </source>
</reference>
<evidence type="ECO:0000256" key="1">
    <source>
        <dbReference type="SAM" id="MobiDB-lite"/>
    </source>
</evidence>
<evidence type="ECO:0000313" key="4">
    <source>
        <dbReference type="RefSeq" id="XP_028038880.1"/>
    </source>
</evidence>
<keyword evidence="3" id="KW-1185">Reference proteome</keyword>
<keyword evidence="2" id="KW-0812">Transmembrane</keyword>
<protein>
    <submittedName>
        <fullName evidence="4">Uncharacterized protein LOC114249480</fullName>
    </submittedName>
</protein>
<feature type="region of interest" description="Disordered" evidence="1">
    <location>
        <begin position="19"/>
        <end position="39"/>
    </location>
</feature>
<keyword evidence="2" id="KW-1133">Transmembrane helix</keyword>
<feature type="transmembrane region" description="Helical" evidence="2">
    <location>
        <begin position="87"/>
        <end position="109"/>
    </location>
</feature>
<proteinExistence type="predicted"/>
<dbReference type="KEGG" id="bman:114249480"/>